<dbReference type="Pfam" id="PF13801">
    <property type="entry name" value="Metal_resist"/>
    <property type="match status" value="1"/>
</dbReference>
<organism evidence="1 2">
    <name type="scientific">Candidatus Viadribacter manganicus</name>
    <dbReference type="NCBI Taxonomy" id="1759059"/>
    <lineage>
        <taxon>Bacteria</taxon>
        <taxon>Pseudomonadati</taxon>
        <taxon>Pseudomonadota</taxon>
        <taxon>Alphaproteobacteria</taxon>
        <taxon>Hyphomonadales</taxon>
        <taxon>Hyphomonadaceae</taxon>
        <taxon>Candidatus Viadribacter</taxon>
    </lineage>
</organism>
<dbReference type="Proteomes" id="UP000092498">
    <property type="component" value="Chromosome"/>
</dbReference>
<evidence type="ECO:0008006" key="3">
    <source>
        <dbReference type="Google" id="ProtNLM"/>
    </source>
</evidence>
<dbReference type="InterPro" id="IPR025961">
    <property type="entry name" value="Metal_resist"/>
</dbReference>
<sequence>MTAAVAFAAGVGGVWVGMTGMHALHHARPGLHDVVHERLDLTQEQIERIEIIESEFATRRRAQEAEMQAANAELAAAIREEHGYGPRVTAAVARFHHAMGELQSETIRHVFAMREVLTAEQQAIFDTTVVDALTAEQQ</sequence>
<name>A0A1B1ANB4_9PROT</name>
<dbReference type="Gene3D" id="1.20.120.1490">
    <property type="match status" value="1"/>
</dbReference>
<dbReference type="EMBL" id="CP013244">
    <property type="protein sequence ID" value="ANP48068.1"/>
    <property type="molecule type" value="Genomic_DNA"/>
</dbReference>
<dbReference type="KEGG" id="cbot:ATE48_12910"/>
<reference evidence="1 2" key="1">
    <citation type="submission" date="2015-11" db="EMBL/GenBank/DDBJ databases">
        <title>Whole-Genome Sequence of Candidatus Oderbacter manganicum from the National Park Lower Oder Valley, Germany.</title>
        <authorList>
            <person name="Braun B."/>
            <person name="Liere K."/>
            <person name="Szewzyk U."/>
        </authorList>
    </citation>
    <scope>NUCLEOTIDE SEQUENCE [LARGE SCALE GENOMIC DNA]</scope>
    <source>
        <strain evidence="1 2">OTSz_A_272</strain>
    </source>
</reference>
<dbReference type="InParanoid" id="A0A1B1ANB4"/>
<proteinExistence type="predicted"/>
<dbReference type="AlphaFoldDB" id="A0A1B1ANB4"/>
<protein>
    <recommendedName>
        <fullName evidence="3">Heavy metal resistance protein</fullName>
    </recommendedName>
</protein>
<evidence type="ECO:0000313" key="2">
    <source>
        <dbReference type="Proteomes" id="UP000092498"/>
    </source>
</evidence>
<gene>
    <name evidence="1" type="ORF">ATE48_12910</name>
</gene>
<dbReference type="STRING" id="1759059.ATE48_12910"/>
<evidence type="ECO:0000313" key="1">
    <source>
        <dbReference type="EMBL" id="ANP48068.1"/>
    </source>
</evidence>
<keyword evidence="2" id="KW-1185">Reference proteome</keyword>
<accession>A0A1B1ANB4</accession>